<accession>A0A1I7YNZ8</accession>
<organism evidence="2 3">
    <name type="scientific">Steinernema glaseri</name>
    <dbReference type="NCBI Taxonomy" id="37863"/>
    <lineage>
        <taxon>Eukaryota</taxon>
        <taxon>Metazoa</taxon>
        <taxon>Ecdysozoa</taxon>
        <taxon>Nematoda</taxon>
        <taxon>Chromadorea</taxon>
        <taxon>Rhabditida</taxon>
        <taxon>Tylenchina</taxon>
        <taxon>Panagrolaimomorpha</taxon>
        <taxon>Strongyloidoidea</taxon>
        <taxon>Steinernematidae</taxon>
        <taxon>Steinernema</taxon>
    </lineage>
</organism>
<dbReference type="AlphaFoldDB" id="A0A1I7YNZ8"/>
<feature type="transmembrane region" description="Helical" evidence="1">
    <location>
        <begin position="246"/>
        <end position="270"/>
    </location>
</feature>
<dbReference type="Proteomes" id="UP000095287">
    <property type="component" value="Unplaced"/>
</dbReference>
<feature type="transmembrane region" description="Helical" evidence="1">
    <location>
        <begin position="151"/>
        <end position="179"/>
    </location>
</feature>
<reference evidence="3" key="1">
    <citation type="submission" date="2016-11" db="UniProtKB">
        <authorList>
            <consortium name="WormBaseParasite"/>
        </authorList>
    </citation>
    <scope>IDENTIFICATION</scope>
</reference>
<feature type="transmembrane region" description="Helical" evidence="1">
    <location>
        <begin position="330"/>
        <end position="351"/>
    </location>
</feature>
<feature type="transmembrane region" description="Helical" evidence="1">
    <location>
        <begin position="191"/>
        <end position="215"/>
    </location>
</feature>
<name>A0A1I7YNZ8_9BILA</name>
<keyword evidence="1" id="KW-0472">Membrane</keyword>
<feature type="transmembrane region" description="Helical" evidence="1">
    <location>
        <begin position="106"/>
        <end position="131"/>
    </location>
</feature>
<dbReference type="Pfam" id="PF10318">
    <property type="entry name" value="7TM_GPCR_Srh"/>
    <property type="match status" value="1"/>
</dbReference>
<dbReference type="WBParaSite" id="L893_g1802.t1">
    <property type="protein sequence ID" value="L893_g1802.t1"/>
    <property type="gene ID" value="L893_g1802"/>
</dbReference>
<keyword evidence="1" id="KW-0812">Transmembrane</keyword>
<dbReference type="InterPro" id="IPR019422">
    <property type="entry name" value="7TM_GPCR_serpentine_rcpt_Srh"/>
</dbReference>
<feature type="transmembrane region" description="Helical" evidence="1">
    <location>
        <begin position="291"/>
        <end position="318"/>
    </location>
</feature>
<dbReference type="Gene3D" id="1.20.1070.10">
    <property type="entry name" value="Rhodopsin 7-helix transmembrane proteins"/>
    <property type="match status" value="1"/>
</dbReference>
<evidence type="ECO:0000256" key="1">
    <source>
        <dbReference type="SAM" id="Phobius"/>
    </source>
</evidence>
<evidence type="ECO:0000313" key="3">
    <source>
        <dbReference type="WBParaSite" id="L893_g1802.t1"/>
    </source>
</evidence>
<dbReference type="SUPFAM" id="SSF81321">
    <property type="entry name" value="Family A G protein-coupled receptor-like"/>
    <property type="match status" value="1"/>
</dbReference>
<protein>
    <submittedName>
        <fullName evidence="3">G_PROTEIN_RECEP_F1_2 domain-containing protein</fullName>
    </submittedName>
</protein>
<sequence>MTSYECKERTKLYMENYLLYANRICTSYTLLCVKEDKDHINYVSRDPNRVYQNTTLIIVKAAMPRTYQILYDRILDATAIIDIPVKLFALYIVVRNTPKDMRHLSLFLMTYMFWNFAANIIFAFVHVYPLFPAECFRFDGIVGALADNDVFSYSVLYILILCSMNAGVVIAFTFPYRYIAFAHPTLKIKPIYVFGLYTAANICVASCLGYLYLLWAVSYDDYPKKEDLLERTALICLKPSGWEKDIIFICLFTFVLCLVVIGVTSSVLLLRSIHSKKGQMHEKLLKKHKQILWTLIVITIIPVVFGGIPFTLLTIYMYEPRLLYAAEMCMIMIVLIANHGTLNAVAVVVAIKPYRQAA</sequence>
<dbReference type="PANTHER" id="PTHR46891">
    <property type="entry name" value="SERPENTINE RECEPTOR, CLASS H-RELATED"/>
    <property type="match status" value="1"/>
</dbReference>
<keyword evidence="2" id="KW-1185">Reference proteome</keyword>
<keyword evidence="1" id="KW-1133">Transmembrane helix</keyword>
<evidence type="ECO:0000313" key="2">
    <source>
        <dbReference type="Proteomes" id="UP000095287"/>
    </source>
</evidence>
<proteinExistence type="predicted"/>